<dbReference type="InterPro" id="IPR017520">
    <property type="entry name" value="CHP03086"/>
</dbReference>
<dbReference type="GO" id="GO:0046872">
    <property type="term" value="F:metal ion binding"/>
    <property type="evidence" value="ECO:0007669"/>
    <property type="project" value="InterPro"/>
</dbReference>
<dbReference type="EMBL" id="JACHJN010000015">
    <property type="protein sequence ID" value="MBB5960356.1"/>
    <property type="molecule type" value="Genomic_DNA"/>
</dbReference>
<dbReference type="InterPro" id="IPR034660">
    <property type="entry name" value="DinB/YfiT-like"/>
</dbReference>
<comment type="caution">
    <text evidence="2">The sequence shown here is derived from an EMBL/GenBank/DDBJ whole genome shotgun (WGS) entry which is preliminary data.</text>
</comment>
<name>A0A841CYF0_9PSEU</name>
<accession>A0A841CYF0</accession>
<evidence type="ECO:0000259" key="1">
    <source>
        <dbReference type="Pfam" id="PF11716"/>
    </source>
</evidence>
<dbReference type="SUPFAM" id="SSF109854">
    <property type="entry name" value="DinB/YfiT-like putative metalloenzymes"/>
    <property type="match status" value="1"/>
</dbReference>
<dbReference type="Proteomes" id="UP000547510">
    <property type="component" value="Unassembled WGS sequence"/>
</dbReference>
<feature type="domain" description="Mycothiol-dependent maleylpyruvate isomerase metal-binding" evidence="1">
    <location>
        <begin position="6"/>
        <end position="126"/>
    </location>
</feature>
<dbReference type="RefSeq" id="WP_184698491.1">
    <property type="nucleotide sequence ID" value="NZ_JACHJN010000015.1"/>
</dbReference>
<evidence type="ECO:0000313" key="2">
    <source>
        <dbReference type="EMBL" id="MBB5960356.1"/>
    </source>
</evidence>
<reference evidence="2 3" key="1">
    <citation type="submission" date="2020-08" db="EMBL/GenBank/DDBJ databases">
        <title>Genomic Encyclopedia of Type Strains, Phase III (KMG-III): the genomes of soil and plant-associated and newly described type strains.</title>
        <authorList>
            <person name="Whitman W."/>
        </authorList>
    </citation>
    <scope>NUCLEOTIDE SEQUENCE [LARGE SCALE GENOMIC DNA]</scope>
    <source>
        <strain evidence="2 3">CECT 8640</strain>
    </source>
</reference>
<keyword evidence="3" id="KW-1185">Reference proteome</keyword>
<dbReference type="InterPro" id="IPR024344">
    <property type="entry name" value="MDMPI_metal-binding"/>
</dbReference>
<organism evidence="2 3">
    <name type="scientific">Saccharothrix tamanrassetensis</name>
    <dbReference type="NCBI Taxonomy" id="1051531"/>
    <lineage>
        <taxon>Bacteria</taxon>
        <taxon>Bacillati</taxon>
        <taxon>Actinomycetota</taxon>
        <taxon>Actinomycetes</taxon>
        <taxon>Pseudonocardiales</taxon>
        <taxon>Pseudonocardiaceae</taxon>
        <taxon>Saccharothrix</taxon>
    </lineage>
</organism>
<evidence type="ECO:0000313" key="3">
    <source>
        <dbReference type="Proteomes" id="UP000547510"/>
    </source>
</evidence>
<dbReference type="Pfam" id="PF11716">
    <property type="entry name" value="MDMPI_N"/>
    <property type="match status" value="1"/>
</dbReference>
<protein>
    <submittedName>
        <fullName evidence="2">Uncharacterized protein (TIGR03086 family)</fullName>
    </submittedName>
</protein>
<dbReference type="InterPro" id="IPR017517">
    <property type="entry name" value="Maleyloyr_isom"/>
</dbReference>
<dbReference type="NCBIfam" id="TIGR03086">
    <property type="entry name" value="TIGR03086 family metal-binding protein"/>
    <property type="match status" value="1"/>
</dbReference>
<proteinExistence type="predicted"/>
<dbReference type="Gene3D" id="1.20.120.450">
    <property type="entry name" value="dinb family like domain"/>
    <property type="match status" value="1"/>
</dbReference>
<sequence>MNLVEQAAAPVLGIIDDIRSDQLDAPTPCAEFDVRRLIRHLLFWGPALEAAARKEPPFTPAGAEADVDLDGWQPRLAEQLERTATAWSAPAAWTGVTSVGSPQELPAEVVGGMTVTEVLVHGWDLATAVGLRPVWDGDLLAFVHRDLLGSAGMGRELGLYGPEVPVPDDAPMLDRVLGLTGRKA</sequence>
<dbReference type="NCBIfam" id="TIGR03083">
    <property type="entry name" value="maleylpyruvate isomerase family mycothiol-dependent enzyme"/>
    <property type="match status" value="1"/>
</dbReference>
<dbReference type="AlphaFoldDB" id="A0A841CYF0"/>
<gene>
    <name evidence="2" type="ORF">FHS29_006979</name>
</gene>